<gene>
    <name evidence="1" type="ORF">BpHYR1_052155</name>
</gene>
<comment type="caution">
    <text evidence="1">The sequence shown here is derived from an EMBL/GenBank/DDBJ whole genome shotgun (WGS) entry which is preliminary data.</text>
</comment>
<evidence type="ECO:0000313" key="2">
    <source>
        <dbReference type="Proteomes" id="UP000276133"/>
    </source>
</evidence>
<evidence type="ECO:0000313" key="1">
    <source>
        <dbReference type="EMBL" id="RNA18469.1"/>
    </source>
</evidence>
<reference evidence="1 2" key="1">
    <citation type="journal article" date="2018" name="Sci. Rep.">
        <title>Genomic signatures of local adaptation to the degree of environmental predictability in rotifers.</title>
        <authorList>
            <person name="Franch-Gras L."/>
            <person name="Hahn C."/>
            <person name="Garcia-Roger E.M."/>
            <person name="Carmona M.J."/>
            <person name="Serra M."/>
            <person name="Gomez A."/>
        </authorList>
    </citation>
    <scope>NUCLEOTIDE SEQUENCE [LARGE SCALE GENOMIC DNA]</scope>
    <source>
        <strain evidence="1">HYR1</strain>
    </source>
</reference>
<organism evidence="1 2">
    <name type="scientific">Brachionus plicatilis</name>
    <name type="common">Marine rotifer</name>
    <name type="synonym">Brachionus muelleri</name>
    <dbReference type="NCBI Taxonomy" id="10195"/>
    <lineage>
        <taxon>Eukaryota</taxon>
        <taxon>Metazoa</taxon>
        <taxon>Spiralia</taxon>
        <taxon>Gnathifera</taxon>
        <taxon>Rotifera</taxon>
        <taxon>Eurotatoria</taxon>
        <taxon>Monogononta</taxon>
        <taxon>Pseudotrocha</taxon>
        <taxon>Ploima</taxon>
        <taxon>Brachionidae</taxon>
        <taxon>Brachionus</taxon>
    </lineage>
</organism>
<sequence>MQTNDKQTTKDMHSPIEINLAKLCLSVWLGANEVMVVWFWDSMQFLTMQQTQQTRITNLEYLRWLLLAFKSKPSSKLDKLLFALFS</sequence>
<dbReference type="AlphaFoldDB" id="A0A3M7R4T7"/>
<keyword evidence="2" id="KW-1185">Reference proteome</keyword>
<protein>
    <submittedName>
        <fullName evidence="1">Uncharacterized protein</fullName>
    </submittedName>
</protein>
<dbReference type="EMBL" id="REGN01004239">
    <property type="protein sequence ID" value="RNA18469.1"/>
    <property type="molecule type" value="Genomic_DNA"/>
</dbReference>
<dbReference type="Proteomes" id="UP000276133">
    <property type="component" value="Unassembled WGS sequence"/>
</dbReference>
<accession>A0A3M7R4T7</accession>
<proteinExistence type="predicted"/>
<name>A0A3M7R4T7_BRAPC</name>